<feature type="transmembrane region" description="Helical" evidence="1">
    <location>
        <begin position="6"/>
        <end position="27"/>
    </location>
</feature>
<dbReference type="Gene3D" id="3.40.50.620">
    <property type="entry name" value="HUPs"/>
    <property type="match status" value="1"/>
</dbReference>
<dbReference type="GO" id="GO:0043164">
    <property type="term" value="P:Gram-negative-bacterium-type cell wall biogenesis"/>
    <property type="evidence" value="ECO:0007669"/>
    <property type="project" value="TreeGrafter"/>
</dbReference>
<reference evidence="3 4" key="1">
    <citation type="submission" date="2017-06" db="EMBL/GenBank/DDBJ databases">
        <title>Draft genome of Pseudomonas nitroreducens DF05.</title>
        <authorList>
            <person name="Iyer R."/>
        </authorList>
    </citation>
    <scope>NUCLEOTIDE SEQUENCE [LARGE SCALE GENOMIC DNA]</scope>
    <source>
        <strain evidence="3 4">DF05</strain>
    </source>
</reference>
<dbReference type="Proteomes" id="UP000198145">
    <property type="component" value="Unassembled WGS sequence"/>
</dbReference>
<name>A0A246F4D3_PSENT</name>
<evidence type="ECO:0000313" key="4">
    <source>
        <dbReference type="Proteomes" id="UP000198145"/>
    </source>
</evidence>
<dbReference type="InterPro" id="IPR051599">
    <property type="entry name" value="Cell_Envelope_Assoc"/>
</dbReference>
<dbReference type="CDD" id="cd06259">
    <property type="entry name" value="YdcF-like"/>
    <property type="match status" value="1"/>
</dbReference>
<protein>
    <recommendedName>
        <fullName evidence="2">DUF218 domain-containing protein</fullName>
    </recommendedName>
</protein>
<dbReference type="EMBL" id="NJBA01000011">
    <property type="protein sequence ID" value="OWP48039.1"/>
    <property type="molecule type" value="Genomic_DNA"/>
</dbReference>
<keyword evidence="1" id="KW-0472">Membrane</keyword>
<dbReference type="PANTHER" id="PTHR30336:SF4">
    <property type="entry name" value="ENVELOPE BIOGENESIS FACTOR ELYC"/>
    <property type="match status" value="1"/>
</dbReference>
<dbReference type="GO" id="GO:0000270">
    <property type="term" value="P:peptidoglycan metabolic process"/>
    <property type="evidence" value="ECO:0007669"/>
    <property type="project" value="TreeGrafter"/>
</dbReference>
<feature type="transmembrane region" description="Helical" evidence="1">
    <location>
        <begin position="34"/>
        <end position="55"/>
    </location>
</feature>
<dbReference type="PANTHER" id="PTHR30336">
    <property type="entry name" value="INNER MEMBRANE PROTEIN, PROBABLE PERMEASE"/>
    <property type="match status" value="1"/>
</dbReference>
<dbReference type="GO" id="GO:0005886">
    <property type="term" value="C:plasma membrane"/>
    <property type="evidence" value="ECO:0007669"/>
    <property type="project" value="TreeGrafter"/>
</dbReference>
<organism evidence="3 4">
    <name type="scientific">Pseudomonas nitroreducens</name>
    <dbReference type="NCBI Taxonomy" id="46680"/>
    <lineage>
        <taxon>Bacteria</taxon>
        <taxon>Pseudomonadati</taxon>
        <taxon>Pseudomonadota</taxon>
        <taxon>Gammaproteobacteria</taxon>
        <taxon>Pseudomonadales</taxon>
        <taxon>Pseudomonadaceae</taxon>
        <taxon>Pseudomonas</taxon>
    </lineage>
</organism>
<keyword evidence="1" id="KW-0812">Transmembrane</keyword>
<sequence>MPIRFILKQIFMPPGLLLLLLLLGFVLHRRYPRFSAFCFFSGFLGLLVMSLPVSVEWGARQLEQQEPLKQAQWAGLAQRADAIVVLGAGRVRGDRAWDEDQPGLMARERIRYAARLAKASGLPVLTSGGLHYGTPPSEARIMAQSLLDDYGVPVRWEEGHSRTTWENAQFSAQTLREAGIRRVVLVTSALHMPRSIWCFERAGLDVVPAPSGYIGKDDAVPAGGWLPESRAIWQSGQLLNEAIGLVGYRLFYR</sequence>
<proteinExistence type="predicted"/>
<dbReference type="AlphaFoldDB" id="A0A246F4D3"/>
<evidence type="ECO:0000256" key="1">
    <source>
        <dbReference type="SAM" id="Phobius"/>
    </source>
</evidence>
<dbReference type="RefSeq" id="WP_088421410.1">
    <property type="nucleotide sequence ID" value="NZ_NJBA01000011.1"/>
</dbReference>
<dbReference type="InterPro" id="IPR014729">
    <property type="entry name" value="Rossmann-like_a/b/a_fold"/>
</dbReference>
<dbReference type="STRING" id="46680.GCA_000807755_01219"/>
<dbReference type="Pfam" id="PF02698">
    <property type="entry name" value="DUF218"/>
    <property type="match status" value="1"/>
</dbReference>
<gene>
    <name evidence="3" type="ORF">CEG18_26330</name>
</gene>
<dbReference type="eggNOG" id="COG1434">
    <property type="taxonomic scope" value="Bacteria"/>
</dbReference>
<keyword evidence="1" id="KW-1133">Transmembrane helix</keyword>
<feature type="domain" description="DUF218" evidence="2">
    <location>
        <begin position="81"/>
        <end position="244"/>
    </location>
</feature>
<accession>A0A246F4D3</accession>
<comment type="caution">
    <text evidence="3">The sequence shown here is derived from an EMBL/GenBank/DDBJ whole genome shotgun (WGS) entry which is preliminary data.</text>
</comment>
<evidence type="ECO:0000313" key="3">
    <source>
        <dbReference type="EMBL" id="OWP48039.1"/>
    </source>
</evidence>
<dbReference type="InterPro" id="IPR003848">
    <property type="entry name" value="DUF218"/>
</dbReference>
<evidence type="ECO:0000259" key="2">
    <source>
        <dbReference type="Pfam" id="PF02698"/>
    </source>
</evidence>